<dbReference type="EMBL" id="KZ826363">
    <property type="protein sequence ID" value="PYI04933.1"/>
    <property type="molecule type" value="Genomic_DNA"/>
</dbReference>
<sequence length="82" mass="8996">MTHHPLDACAWFVLIHWIAMPARLKRTPCSLETDPRPQPSTSDVGSLVVKLYTGTGAYARYCGSMAGPELPPPKFSLSRGRV</sequence>
<dbReference type="Proteomes" id="UP000248423">
    <property type="component" value="Unassembled WGS sequence"/>
</dbReference>
<dbReference type="AlphaFoldDB" id="A0A319FEB3"/>
<feature type="signal peptide" evidence="1">
    <location>
        <begin position="1"/>
        <end position="24"/>
    </location>
</feature>
<evidence type="ECO:0000313" key="2">
    <source>
        <dbReference type="EMBL" id="PYI04933.1"/>
    </source>
</evidence>
<feature type="chain" id="PRO_5016400666" description="Secreted protein" evidence="1">
    <location>
        <begin position="25"/>
        <end position="82"/>
    </location>
</feature>
<protein>
    <recommendedName>
        <fullName evidence="4">Secreted protein</fullName>
    </recommendedName>
</protein>
<dbReference type="VEuPathDB" id="FungiDB:BO78DRAFT_158878"/>
<gene>
    <name evidence="2" type="ORF">BO78DRAFT_158878</name>
</gene>
<proteinExistence type="predicted"/>
<keyword evidence="1" id="KW-0732">Signal</keyword>
<evidence type="ECO:0008006" key="4">
    <source>
        <dbReference type="Google" id="ProtNLM"/>
    </source>
</evidence>
<reference evidence="2 3" key="1">
    <citation type="submission" date="2018-02" db="EMBL/GenBank/DDBJ databases">
        <title>The genomes of Aspergillus section Nigri reveals drivers in fungal speciation.</title>
        <authorList>
            <consortium name="DOE Joint Genome Institute"/>
            <person name="Vesth T.C."/>
            <person name="Nybo J."/>
            <person name="Theobald S."/>
            <person name="Brandl J."/>
            <person name="Frisvad J.C."/>
            <person name="Nielsen K.F."/>
            <person name="Lyhne E.K."/>
            <person name="Kogle M.E."/>
            <person name="Kuo A."/>
            <person name="Riley R."/>
            <person name="Clum A."/>
            <person name="Nolan M."/>
            <person name="Lipzen A."/>
            <person name="Salamov A."/>
            <person name="Henrissat B."/>
            <person name="Wiebenga A."/>
            <person name="De vries R.P."/>
            <person name="Grigoriev I.V."/>
            <person name="Mortensen U.H."/>
            <person name="Andersen M.R."/>
            <person name="Baker S.E."/>
        </authorList>
    </citation>
    <scope>NUCLEOTIDE SEQUENCE [LARGE SCALE GENOMIC DNA]</scope>
    <source>
        <strain evidence="2 3">CBS 121057</strain>
    </source>
</reference>
<keyword evidence="3" id="KW-1185">Reference proteome</keyword>
<accession>A0A319FEB3</accession>
<organism evidence="2 3">
    <name type="scientific">Aspergillus sclerotiicarbonarius (strain CBS 121057 / IBT 28362)</name>
    <dbReference type="NCBI Taxonomy" id="1448318"/>
    <lineage>
        <taxon>Eukaryota</taxon>
        <taxon>Fungi</taxon>
        <taxon>Dikarya</taxon>
        <taxon>Ascomycota</taxon>
        <taxon>Pezizomycotina</taxon>
        <taxon>Eurotiomycetes</taxon>
        <taxon>Eurotiomycetidae</taxon>
        <taxon>Eurotiales</taxon>
        <taxon>Aspergillaceae</taxon>
        <taxon>Aspergillus</taxon>
        <taxon>Aspergillus subgen. Circumdati</taxon>
    </lineage>
</organism>
<evidence type="ECO:0000256" key="1">
    <source>
        <dbReference type="SAM" id="SignalP"/>
    </source>
</evidence>
<name>A0A319FEB3_ASPSB</name>
<evidence type="ECO:0000313" key="3">
    <source>
        <dbReference type="Proteomes" id="UP000248423"/>
    </source>
</evidence>